<reference evidence="3" key="1">
    <citation type="submission" date="2025-08" db="UniProtKB">
        <authorList>
            <consortium name="RefSeq"/>
        </authorList>
    </citation>
    <scope>IDENTIFICATION</scope>
</reference>
<dbReference type="PANTHER" id="PTHR48287:SF1">
    <property type="entry name" value="ARM REPEAT SUPERFAMILY PROTEIN"/>
    <property type="match status" value="1"/>
</dbReference>
<dbReference type="PaxDb" id="121845-A0A1S4ERR0"/>
<organism evidence="2 3">
    <name type="scientific">Diaphorina citri</name>
    <name type="common">Asian citrus psyllid</name>
    <dbReference type="NCBI Taxonomy" id="121845"/>
    <lineage>
        <taxon>Eukaryota</taxon>
        <taxon>Metazoa</taxon>
        <taxon>Ecdysozoa</taxon>
        <taxon>Arthropoda</taxon>
        <taxon>Hexapoda</taxon>
        <taxon>Insecta</taxon>
        <taxon>Pterygota</taxon>
        <taxon>Neoptera</taxon>
        <taxon>Paraneoptera</taxon>
        <taxon>Hemiptera</taxon>
        <taxon>Sternorrhyncha</taxon>
        <taxon>Psylloidea</taxon>
        <taxon>Psyllidae</taxon>
        <taxon>Diaphorininae</taxon>
        <taxon>Diaphorina</taxon>
    </lineage>
</organism>
<dbReference type="KEGG" id="dci:108254369"/>
<dbReference type="AlphaFoldDB" id="A0A1S4ERR0"/>
<dbReference type="RefSeq" id="XP_017304861.1">
    <property type="nucleotide sequence ID" value="XM_017449372.1"/>
</dbReference>
<keyword evidence="2" id="KW-1185">Reference proteome</keyword>
<protein>
    <submittedName>
        <fullName evidence="3">RRP12-like protein</fullName>
    </submittedName>
</protein>
<feature type="non-terminal residue" evidence="3">
    <location>
        <position position="134"/>
    </location>
</feature>
<dbReference type="OMA" id="QKEAWIH"/>
<name>A0A1S4ERR0_DIACI</name>
<evidence type="ECO:0000313" key="3">
    <source>
        <dbReference type="RefSeq" id="XP_017304861.1"/>
    </source>
</evidence>
<sequence>MVQDCKRHFRIKIKDIFVRLLRKYGDDVIFHMIPTHDAALVKQVKNMIKIRRRKSKDKQKNEAEENDEEEEFSVKSKPKTITEILDEIEKDDDEDLLDMEEKPKQNGKKKKKKQTFIQENEDEILDFTDMTNMN</sequence>
<dbReference type="PANTHER" id="PTHR48287">
    <property type="entry name" value="ARM REPEAT SUPERFAMILY PROTEIN"/>
    <property type="match status" value="1"/>
</dbReference>
<evidence type="ECO:0000313" key="2">
    <source>
        <dbReference type="Proteomes" id="UP000079169"/>
    </source>
</evidence>
<dbReference type="Proteomes" id="UP000079169">
    <property type="component" value="Unplaced"/>
</dbReference>
<feature type="region of interest" description="Disordered" evidence="1">
    <location>
        <begin position="52"/>
        <end position="78"/>
    </location>
</feature>
<proteinExistence type="predicted"/>
<dbReference type="InterPro" id="IPR052087">
    <property type="entry name" value="RRP12"/>
</dbReference>
<feature type="compositionally biased region" description="Basic residues" evidence="1">
    <location>
        <begin position="105"/>
        <end position="114"/>
    </location>
</feature>
<evidence type="ECO:0000256" key="1">
    <source>
        <dbReference type="SAM" id="MobiDB-lite"/>
    </source>
</evidence>
<dbReference type="STRING" id="121845.A0A1S4ERR0"/>
<feature type="region of interest" description="Disordered" evidence="1">
    <location>
        <begin position="90"/>
        <end position="134"/>
    </location>
</feature>
<accession>A0A1S4ERR0</accession>
<dbReference type="GeneID" id="108254369"/>
<gene>
    <name evidence="3" type="primary">LOC108254369</name>
</gene>